<evidence type="ECO:0000256" key="3">
    <source>
        <dbReference type="ARBA" id="ARBA00022989"/>
    </source>
</evidence>
<evidence type="ECO:0000256" key="4">
    <source>
        <dbReference type="ARBA" id="ARBA00023136"/>
    </source>
</evidence>
<dbReference type="GO" id="GO:0071555">
    <property type="term" value="P:cell wall organization"/>
    <property type="evidence" value="ECO:0007669"/>
    <property type="project" value="UniProtKB-KW"/>
</dbReference>
<evidence type="ECO:0000256" key="7">
    <source>
        <dbReference type="HAMAP-Rule" id="MF_02065"/>
    </source>
</evidence>
<dbReference type="GO" id="GO:0008932">
    <property type="term" value="F:lytic endotransglycosylase activity"/>
    <property type="evidence" value="ECO:0007669"/>
    <property type="project" value="UniProtKB-UniRule"/>
</dbReference>
<organism evidence="9 10">
    <name type="scientific">Nocardioides donggukensis</name>
    <dbReference type="NCBI Taxonomy" id="2774019"/>
    <lineage>
        <taxon>Bacteria</taxon>
        <taxon>Bacillati</taxon>
        <taxon>Actinomycetota</taxon>
        <taxon>Actinomycetes</taxon>
        <taxon>Propionibacteriales</taxon>
        <taxon>Nocardioidaceae</taxon>
        <taxon>Nocardioides</taxon>
    </lineage>
</organism>
<reference evidence="9" key="1">
    <citation type="submission" date="2020-09" db="EMBL/GenBank/DDBJ databases">
        <title>Nocardioides sp. strain MJB4 16S ribosomal RNA gene Genome sequencing and assembly.</title>
        <authorList>
            <person name="Kim I."/>
        </authorList>
    </citation>
    <scope>NUCLEOTIDE SEQUENCE</scope>
    <source>
        <strain evidence="9">MJB4</strain>
    </source>
</reference>
<keyword evidence="10" id="KW-1185">Reference proteome</keyword>
<dbReference type="EMBL" id="JACYXZ010000002">
    <property type="protein sequence ID" value="MBD8869757.1"/>
    <property type="molecule type" value="Genomic_DNA"/>
</dbReference>
<evidence type="ECO:0000256" key="2">
    <source>
        <dbReference type="ARBA" id="ARBA00022692"/>
    </source>
</evidence>
<dbReference type="GO" id="GO:0009252">
    <property type="term" value="P:peptidoglycan biosynthetic process"/>
    <property type="evidence" value="ECO:0007669"/>
    <property type="project" value="UniProtKB-UniRule"/>
</dbReference>
<feature type="compositionally biased region" description="Basic and acidic residues" evidence="8">
    <location>
        <begin position="1"/>
        <end position="10"/>
    </location>
</feature>
<dbReference type="RefSeq" id="WP_192142669.1">
    <property type="nucleotide sequence ID" value="NZ_JACYXZ010000002.1"/>
</dbReference>
<keyword evidence="6 7" id="KW-0961">Cell wall biogenesis/degradation</keyword>
<keyword evidence="2 7" id="KW-0812">Transmembrane</keyword>
<comment type="subcellular location">
    <subcellularLocation>
        <location evidence="7">Cell membrane</location>
        <topology evidence="7">Single-pass membrane protein</topology>
    </subcellularLocation>
</comment>
<gene>
    <name evidence="7 9" type="primary">mltG</name>
    <name evidence="9" type="ORF">IE331_08975</name>
</gene>
<comment type="similarity">
    <text evidence="7">Belongs to the transglycosylase MltG family.</text>
</comment>
<evidence type="ECO:0000256" key="6">
    <source>
        <dbReference type="ARBA" id="ARBA00023316"/>
    </source>
</evidence>
<sequence>MSEHEHERGTEPPADLAEIGLAEPRESRSHRGGRRSRRGRRAKGVAGCLIPLLIVAMLVGGSWIALTKGVDYVRDQFADPEDFPGPGSGSVTVEVEQGDTAADIGRMLKEKGVVASVDAFTAAANARSDEAGRIQVGFYEVQSEMRANDALSVLVDPANLLQSAVTIPEGLRVVDIVELLAKNTDFGKARYEKALDEPGKLGLPKYAGGEAEGYLFPATYMFKPNDDPTSILRTMVDRWKQAADEAGIVEAADELGYEPEELVTIASLVEAEGRGDDMPKIARVIYNRLETKGEPTYGKLEIDATVNYALGRNLGVAISQEDLDVDSEYNTRRYPGLPPGPIEAPGLAALEAAANPAEGDWFFYVTVNLKTGETKFAEDYDQFLEYKAEFQEYCQTSDAC</sequence>
<keyword evidence="4 7" id="KW-0472">Membrane</keyword>
<dbReference type="HAMAP" id="MF_02065">
    <property type="entry name" value="MltG"/>
    <property type="match status" value="1"/>
</dbReference>
<dbReference type="NCBIfam" id="TIGR00247">
    <property type="entry name" value="endolytic transglycosylase MltG"/>
    <property type="match status" value="1"/>
</dbReference>
<dbReference type="EC" id="4.2.2.29" evidence="7"/>
<proteinExistence type="inferred from homology"/>
<keyword evidence="5 7" id="KW-0456">Lyase</keyword>
<dbReference type="InterPro" id="IPR003770">
    <property type="entry name" value="MLTG-like"/>
</dbReference>
<evidence type="ECO:0000256" key="1">
    <source>
        <dbReference type="ARBA" id="ARBA00022475"/>
    </source>
</evidence>
<comment type="function">
    <text evidence="7">Functions as a peptidoglycan terminase that cleaves nascent peptidoglycan strands endolytically to terminate their elongation.</text>
</comment>
<dbReference type="Pfam" id="PF02618">
    <property type="entry name" value="YceG"/>
    <property type="match status" value="1"/>
</dbReference>
<accession>A0A927K380</accession>
<evidence type="ECO:0000256" key="8">
    <source>
        <dbReference type="SAM" id="MobiDB-lite"/>
    </source>
</evidence>
<evidence type="ECO:0000313" key="10">
    <source>
        <dbReference type="Proteomes" id="UP000616839"/>
    </source>
</evidence>
<feature type="region of interest" description="Disordered" evidence="8">
    <location>
        <begin position="1"/>
        <end position="40"/>
    </location>
</feature>
<comment type="catalytic activity">
    <reaction evidence="7">
        <text>a peptidoglycan chain = a peptidoglycan chain with N-acetyl-1,6-anhydromuramyl-[peptide] at the reducing end + a peptidoglycan chain with N-acetylglucosamine at the non-reducing end.</text>
        <dbReference type="EC" id="4.2.2.29"/>
    </reaction>
</comment>
<comment type="caution">
    <text evidence="9">The sequence shown here is derived from an EMBL/GenBank/DDBJ whole genome shotgun (WGS) entry which is preliminary data.</text>
</comment>
<dbReference type="AlphaFoldDB" id="A0A927K380"/>
<dbReference type="PANTHER" id="PTHR30518:SF2">
    <property type="entry name" value="ENDOLYTIC MUREIN TRANSGLYCOSYLASE"/>
    <property type="match status" value="1"/>
</dbReference>
<name>A0A927K380_9ACTN</name>
<dbReference type="Gene3D" id="3.30.1490.480">
    <property type="entry name" value="Endolytic murein transglycosylase"/>
    <property type="match status" value="1"/>
</dbReference>
<feature type="compositionally biased region" description="Basic residues" evidence="8">
    <location>
        <begin position="30"/>
        <end position="40"/>
    </location>
</feature>
<evidence type="ECO:0000256" key="5">
    <source>
        <dbReference type="ARBA" id="ARBA00023239"/>
    </source>
</evidence>
<keyword evidence="1 7" id="KW-1003">Cell membrane</keyword>
<feature type="site" description="Important for catalytic activity" evidence="7">
    <location>
        <position position="272"/>
    </location>
</feature>
<dbReference type="GO" id="GO:0005886">
    <property type="term" value="C:plasma membrane"/>
    <property type="evidence" value="ECO:0007669"/>
    <property type="project" value="UniProtKB-SubCell"/>
</dbReference>
<keyword evidence="3 7" id="KW-1133">Transmembrane helix</keyword>
<dbReference type="Proteomes" id="UP000616839">
    <property type="component" value="Unassembled WGS sequence"/>
</dbReference>
<feature type="transmembrane region" description="Helical" evidence="7">
    <location>
        <begin position="44"/>
        <end position="66"/>
    </location>
</feature>
<evidence type="ECO:0000313" key="9">
    <source>
        <dbReference type="EMBL" id="MBD8869757.1"/>
    </source>
</evidence>
<protein>
    <recommendedName>
        <fullName evidence="7">Endolytic murein transglycosylase</fullName>
        <ecNumber evidence="7">4.2.2.29</ecNumber>
    </recommendedName>
    <alternativeName>
        <fullName evidence="7">Peptidoglycan lytic transglycosylase</fullName>
    </alternativeName>
    <alternativeName>
        <fullName evidence="7">Peptidoglycan polymerization terminase</fullName>
    </alternativeName>
</protein>
<dbReference type="PANTHER" id="PTHR30518">
    <property type="entry name" value="ENDOLYTIC MUREIN TRANSGLYCOSYLASE"/>
    <property type="match status" value="1"/>
</dbReference>